<reference evidence="2 3" key="1">
    <citation type="journal article" date="2016" name="Nat. Commun.">
        <title>Thousands of microbial genomes shed light on interconnected biogeochemical processes in an aquifer system.</title>
        <authorList>
            <person name="Anantharaman K."/>
            <person name="Brown C.T."/>
            <person name="Hug L.A."/>
            <person name="Sharon I."/>
            <person name="Castelle C.J."/>
            <person name="Probst A.J."/>
            <person name="Thomas B.C."/>
            <person name="Singh A."/>
            <person name="Wilkins M.J."/>
            <person name="Karaoz U."/>
            <person name="Brodie E.L."/>
            <person name="Williams K.H."/>
            <person name="Hubbard S.S."/>
            <person name="Banfield J.F."/>
        </authorList>
    </citation>
    <scope>NUCLEOTIDE SEQUENCE [LARGE SCALE GENOMIC DNA]</scope>
</reference>
<dbReference type="Pfam" id="PF00685">
    <property type="entry name" value="Sulfotransfer_1"/>
    <property type="match status" value="1"/>
</dbReference>
<dbReference type="PANTHER" id="PTHR10704">
    <property type="entry name" value="CARBOHYDRATE SULFOTRANSFERASE"/>
    <property type="match status" value="1"/>
</dbReference>
<organism evidence="2 3">
    <name type="scientific">Candidatus Ryanbacteria bacterium RIFCSPHIGHO2_01_FULL_45_22</name>
    <dbReference type="NCBI Taxonomy" id="1802114"/>
    <lineage>
        <taxon>Bacteria</taxon>
        <taxon>Candidatus Ryaniibacteriota</taxon>
    </lineage>
</organism>
<evidence type="ECO:0000313" key="3">
    <source>
        <dbReference type="Proteomes" id="UP000177480"/>
    </source>
</evidence>
<accession>A0A1G2G0G8</accession>
<dbReference type="GO" id="GO:0006790">
    <property type="term" value="P:sulfur compound metabolic process"/>
    <property type="evidence" value="ECO:0007669"/>
    <property type="project" value="TreeGrafter"/>
</dbReference>
<dbReference type="PANTHER" id="PTHR10704:SF44">
    <property type="entry name" value="LD35051P-RELATED"/>
    <property type="match status" value="1"/>
</dbReference>
<dbReference type="EMBL" id="MHNK01000010">
    <property type="protein sequence ID" value="OGZ43835.1"/>
    <property type="molecule type" value="Genomic_DNA"/>
</dbReference>
<dbReference type="AlphaFoldDB" id="A0A1G2G0G8"/>
<sequence>MLPGLKKYQLNSDWNRHFMRQDDQKRMGTDPIIRKILLLTRDPRGLASSNKLAGIRKNVPRSVSSKIPVYIEFAQRALRLLESHSLVLLLRYEDLCANPSGTIRKVCNFLGVTYNESMLQFKEDRGHVLKGNRMIFDERNTISEDTSWIDILTSNEIFSLVENQQLISLYQKLGYKLTN</sequence>
<protein>
    <recommendedName>
        <fullName evidence="1">Sulfotransferase domain-containing protein</fullName>
    </recommendedName>
</protein>
<dbReference type="SUPFAM" id="SSF52540">
    <property type="entry name" value="P-loop containing nucleoside triphosphate hydrolases"/>
    <property type="match status" value="1"/>
</dbReference>
<evidence type="ECO:0000313" key="2">
    <source>
        <dbReference type="EMBL" id="OGZ43835.1"/>
    </source>
</evidence>
<dbReference type="InterPro" id="IPR000863">
    <property type="entry name" value="Sulfotransferase_dom"/>
</dbReference>
<name>A0A1G2G0G8_9BACT</name>
<dbReference type="InterPro" id="IPR051135">
    <property type="entry name" value="Gal/GlcNAc/GalNAc_ST"/>
</dbReference>
<feature type="domain" description="Sulfotransferase" evidence="1">
    <location>
        <begin position="69"/>
        <end position="119"/>
    </location>
</feature>
<proteinExistence type="predicted"/>
<dbReference type="Proteomes" id="UP000177480">
    <property type="component" value="Unassembled WGS sequence"/>
</dbReference>
<dbReference type="Gene3D" id="3.40.50.300">
    <property type="entry name" value="P-loop containing nucleotide triphosphate hydrolases"/>
    <property type="match status" value="1"/>
</dbReference>
<gene>
    <name evidence="2" type="ORF">A2719_02615</name>
</gene>
<dbReference type="STRING" id="1802114.A2719_02615"/>
<dbReference type="GO" id="GO:0006044">
    <property type="term" value="P:N-acetylglucosamine metabolic process"/>
    <property type="evidence" value="ECO:0007669"/>
    <property type="project" value="TreeGrafter"/>
</dbReference>
<evidence type="ECO:0000259" key="1">
    <source>
        <dbReference type="Pfam" id="PF00685"/>
    </source>
</evidence>
<comment type="caution">
    <text evidence="2">The sequence shown here is derived from an EMBL/GenBank/DDBJ whole genome shotgun (WGS) entry which is preliminary data.</text>
</comment>
<dbReference type="InterPro" id="IPR027417">
    <property type="entry name" value="P-loop_NTPase"/>
</dbReference>
<dbReference type="GO" id="GO:0001517">
    <property type="term" value="F:N-acetylglucosamine 6-O-sulfotransferase activity"/>
    <property type="evidence" value="ECO:0007669"/>
    <property type="project" value="TreeGrafter"/>
</dbReference>